<feature type="compositionally biased region" description="Polar residues" evidence="1">
    <location>
        <begin position="124"/>
        <end position="133"/>
    </location>
</feature>
<dbReference type="AlphaFoldDB" id="A0A409WCW3"/>
<protein>
    <submittedName>
        <fullName evidence="2">Uncharacterized protein</fullName>
    </submittedName>
</protein>
<dbReference type="InParanoid" id="A0A409WCW3"/>
<feature type="compositionally biased region" description="Polar residues" evidence="1">
    <location>
        <begin position="260"/>
        <end position="271"/>
    </location>
</feature>
<feature type="compositionally biased region" description="Low complexity" evidence="1">
    <location>
        <begin position="160"/>
        <end position="176"/>
    </location>
</feature>
<feature type="compositionally biased region" description="Gly residues" evidence="1">
    <location>
        <begin position="541"/>
        <end position="554"/>
    </location>
</feature>
<feature type="compositionally biased region" description="Acidic residues" evidence="1">
    <location>
        <begin position="180"/>
        <end position="189"/>
    </location>
</feature>
<feature type="region of interest" description="Disordered" evidence="1">
    <location>
        <begin position="160"/>
        <end position="400"/>
    </location>
</feature>
<feature type="compositionally biased region" description="Acidic residues" evidence="1">
    <location>
        <begin position="341"/>
        <end position="353"/>
    </location>
</feature>
<feature type="compositionally biased region" description="Basic and acidic residues" evidence="1">
    <location>
        <begin position="235"/>
        <end position="245"/>
    </location>
</feature>
<sequence length="583" mass="61020">MPSQRPSASAAGRPETTSEFEYGQSYGSQPAHYQHQQHPHQAHQHPHHQQYDQYEEEEEESDDEDVFAFVPPTTAEQQMEREREEAERLRLRMEEERRGRGNPFAFAAGGPAYHQHQHQHQQHPSYQHNNPYSNYDYPATADTTSSASSAPFAFSFAPDSRPATTAAHPNLNNPNLAKDDTEEEDEDDDVRPTTSAGPAFARPMTGMRPGTSAGLGGRPVTRGGGFGSFGVIGESESHGQGEMREVNAGVGMGMGMALSGDSNPNSPTSATPFVVSHPSRNPYFSHAVGLAPPSPSTDSAPSTGGGGGGVDGVKMRRLGERSGVGERSGLGKDERGRKIDEEQDEEEEEDADAESVGAGPVPEHGPAGIGGKEGDERNVPSRASVIRDRVQSALDYESRRSREVRVALPIVAAAASGGGDVTDAGEASTTSVEKGVDLKDDGDGDGVGGRGRVERQMMITASGRATPVREGEHPLSPGLQGGDEMGAKNREGERDEGEHKSSSRRRRKRRGDSSRGVTGGTSSRGLGVGDGMGAGATAVGVGIGGGAHPIGPGGMKPHKNHAGVVLASGVSVPGSGSRGGVGA</sequence>
<feature type="compositionally biased region" description="Basic and acidic residues" evidence="1">
    <location>
        <begin position="78"/>
        <end position="99"/>
    </location>
</feature>
<gene>
    <name evidence="2" type="ORF">CVT24_008670</name>
</gene>
<feature type="non-terminal residue" evidence="2">
    <location>
        <position position="583"/>
    </location>
</feature>
<feature type="compositionally biased region" description="Basic and acidic residues" evidence="1">
    <location>
        <begin position="485"/>
        <end position="501"/>
    </location>
</feature>
<feature type="region of interest" description="Disordered" evidence="1">
    <location>
        <begin position="415"/>
        <end position="583"/>
    </location>
</feature>
<feature type="compositionally biased region" description="Acidic residues" evidence="1">
    <location>
        <begin position="53"/>
        <end position="66"/>
    </location>
</feature>
<keyword evidence="3" id="KW-1185">Reference proteome</keyword>
<feature type="compositionally biased region" description="Low complexity" evidence="1">
    <location>
        <begin position="514"/>
        <end position="525"/>
    </location>
</feature>
<evidence type="ECO:0000256" key="1">
    <source>
        <dbReference type="SAM" id="MobiDB-lite"/>
    </source>
</evidence>
<comment type="caution">
    <text evidence="2">The sequence shown here is derived from an EMBL/GenBank/DDBJ whole genome shotgun (WGS) entry which is preliminary data.</text>
</comment>
<feature type="compositionally biased region" description="Gly residues" evidence="1">
    <location>
        <begin position="213"/>
        <end position="230"/>
    </location>
</feature>
<accession>A0A409WCW3</accession>
<feature type="compositionally biased region" description="Low complexity" evidence="1">
    <location>
        <begin position="101"/>
        <end position="114"/>
    </location>
</feature>
<proteinExistence type="predicted"/>
<dbReference type="Proteomes" id="UP000284842">
    <property type="component" value="Unassembled WGS sequence"/>
</dbReference>
<feature type="compositionally biased region" description="Basic residues" evidence="1">
    <location>
        <begin position="35"/>
        <end position="48"/>
    </location>
</feature>
<feature type="compositionally biased region" description="Low complexity" evidence="1">
    <location>
        <begin position="562"/>
        <end position="575"/>
    </location>
</feature>
<organism evidence="2 3">
    <name type="scientific">Panaeolus cyanescens</name>
    <dbReference type="NCBI Taxonomy" id="181874"/>
    <lineage>
        <taxon>Eukaryota</taxon>
        <taxon>Fungi</taxon>
        <taxon>Dikarya</taxon>
        <taxon>Basidiomycota</taxon>
        <taxon>Agaricomycotina</taxon>
        <taxon>Agaricomycetes</taxon>
        <taxon>Agaricomycetidae</taxon>
        <taxon>Agaricales</taxon>
        <taxon>Agaricineae</taxon>
        <taxon>Galeropsidaceae</taxon>
        <taxon>Panaeolus</taxon>
    </lineage>
</organism>
<dbReference type="EMBL" id="NHTK01005581">
    <property type="protein sequence ID" value="PPQ76357.1"/>
    <property type="molecule type" value="Genomic_DNA"/>
</dbReference>
<feature type="compositionally biased region" description="Basic and acidic residues" evidence="1">
    <location>
        <begin position="372"/>
        <end position="400"/>
    </location>
</feature>
<evidence type="ECO:0000313" key="3">
    <source>
        <dbReference type="Proteomes" id="UP000284842"/>
    </source>
</evidence>
<name>A0A409WCW3_9AGAR</name>
<feature type="compositionally biased region" description="Low complexity" evidence="1">
    <location>
        <begin position="138"/>
        <end position="147"/>
    </location>
</feature>
<feature type="compositionally biased region" description="Basic and acidic residues" evidence="1">
    <location>
        <begin position="313"/>
        <end position="340"/>
    </location>
</feature>
<reference evidence="2 3" key="1">
    <citation type="journal article" date="2018" name="Evol. Lett.">
        <title>Horizontal gene cluster transfer increased hallucinogenic mushroom diversity.</title>
        <authorList>
            <person name="Reynolds H.T."/>
            <person name="Vijayakumar V."/>
            <person name="Gluck-Thaler E."/>
            <person name="Korotkin H.B."/>
            <person name="Matheny P.B."/>
            <person name="Slot J.C."/>
        </authorList>
    </citation>
    <scope>NUCLEOTIDE SEQUENCE [LARGE SCALE GENOMIC DNA]</scope>
    <source>
        <strain evidence="2 3">2629</strain>
    </source>
</reference>
<evidence type="ECO:0000313" key="2">
    <source>
        <dbReference type="EMBL" id="PPQ76357.1"/>
    </source>
</evidence>
<feature type="region of interest" description="Disordered" evidence="1">
    <location>
        <begin position="1"/>
        <end position="147"/>
    </location>
</feature>